<gene>
    <name evidence="2" type="ORF">GPM918_LOCUS40602</name>
    <name evidence="3" type="ORF">SRO942_LOCUS41561</name>
</gene>
<dbReference type="Proteomes" id="UP000681722">
    <property type="component" value="Unassembled WGS sequence"/>
</dbReference>
<protein>
    <submittedName>
        <fullName evidence="2">Uncharacterized protein</fullName>
    </submittedName>
</protein>
<reference evidence="2" key="1">
    <citation type="submission" date="2021-02" db="EMBL/GenBank/DDBJ databases">
        <authorList>
            <person name="Nowell W R."/>
        </authorList>
    </citation>
    <scope>NUCLEOTIDE SEQUENCE</scope>
</reference>
<dbReference type="EMBL" id="CAJOBC010096208">
    <property type="protein sequence ID" value="CAF4438456.1"/>
    <property type="molecule type" value="Genomic_DNA"/>
</dbReference>
<comment type="caution">
    <text evidence="2">The sequence shown here is derived from an EMBL/GenBank/DDBJ whole genome shotgun (WGS) entry which is preliminary data.</text>
</comment>
<evidence type="ECO:0000313" key="2">
    <source>
        <dbReference type="EMBL" id="CAF1574108.1"/>
    </source>
</evidence>
<evidence type="ECO:0000313" key="3">
    <source>
        <dbReference type="EMBL" id="CAF4438456.1"/>
    </source>
</evidence>
<proteinExistence type="predicted"/>
<keyword evidence="4" id="KW-1185">Reference proteome</keyword>
<dbReference type="Proteomes" id="UP000663829">
    <property type="component" value="Unassembled WGS sequence"/>
</dbReference>
<sequence length="77" mass="8933">MCSLCTQEHSNVYNNRRVLTSKHYESSIDVEAYKNTLADWDRMVQQLEESINELTIRLRNPITITSPSTNSTDEINN</sequence>
<dbReference type="AlphaFoldDB" id="A0A815YNI4"/>
<keyword evidence="1" id="KW-0175">Coiled coil</keyword>
<name>A0A815YNI4_9BILA</name>
<organism evidence="2 4">
    <name type="scientific">Didymodactylos carnosus</name>
    <dbReference type="NCBI Taxonomy" id="1234261"/>
    <lineage>
        <taxon>Eukaryota</taxon>
        <taxon>Metazoa</taxon>
        <taxon>Spiralia</taxon>
        <taxon>Gnathifera</taxon>
        <taxon>Rotifera</taxon>
        <taxon>Eurotatoria</taxon>
        <taxon>Bdelloidea</taxon>
        <taxon>Philodinida</taxon>
        <taxon>Philodinidae</taxon>
        <taxon>Didymodactylos</taxon>
    </lineage>
</organism>
<feature type="coiled-coil region" evidence="1">
    <location>
        <begin position="30"/>
        <end position="57"/>
    </location>
</feature>
<evidence type="ECO:0000313" key="4">
    <source>
        <dbReference type="Proteomes" id="UP000663829"/>
    </source>
</evidence>
<dbReference type="EMBL" id="CAJNOQ010030346">
    <property type="protein sequence ID" value="CAF1574108.1"/>
    <property type="molecule type" value="Genomic_DNA"/>
</dbReference>
<evidence type="ECO:0000256" key="1">
    <source>
        <dbReference type="SAM" id="Coils"/>
    </source>
</evidence>
<accession>A0A815YNI4</accession>